<dbReference type="HAMAP" id="MF_00983">
    <property type="entry name" value="PriA"/>
    <property type="match status" value="1"/>
</dbReference>
<keyword evidence="15" id="KW-1185">Reference proteome</keyword>
<dbReference type="SMART" id="SM00490">
    <property type="entry name" value="HELICc"/>
    <property type="match status" value="1"/>
</dbReference>
<dbReference type="InterPro" id="IPR040498">
    <property type="entry name" value="PriA_CRR"/>
</dbReference>
<evidence type="ECO:0000256" key="7">
    <source>
        <dbReference type="ARBA" id="ARBA00022833"/>
    </source>
</evidence>
<keyword evidence="6 12" id="KW-0347">Helicase</keyword>
<comment type="catalytic activity">
    <reaction evidence="11 12">
        <text>ATP + H2O = ADP + phosphate + H(+)</text>
        <dbReference type="Rhea" id="RHEA:13065"/>
        <dbReference type="ChEBI" id="CHEBI:15377"/>
        <dbReference type="ChEBI" id="CHEBI:15378"/>
        <dbReference type="ChEBI" id="CHEBI:30616"/>
        <dbReference type="ChEBI" id="CHEBI:43474"/>
        <dbReference type="ChEBI" id="CHEBI:456216"/>
        <dbReference type="EC" id="5.6.2.4"/>
    </reaction>
</comment>
<dbReference type="InterPro" id="IPR041222">
    <property type="entry name" value="PriA_3primeBD"/>
</dbReference>
<comment type="cofactor">
    <cofactor evidence="12">
        <name>Zn(2+)</name>
        <dbReference type="ChEBI" id="CHEBI:29105"/>
    </cofactor>
    <text evidence="12">Binds 2 zinc ions per subunit.</text>
</comment>
<dbReference type="InterPro" id="IPR001650">
    <property type="entry name" value="Helicase_C-like"/>
</dbReference>
<dbReference type="GO" id="GO:0016787">
    <property type="term" value="F:hydrolase activity"/>
    <property type="evidence" value="ECO:0007669"/>
    <property type="project" value="UniProtKB-KW"/>
</dbReference>
<evidence type="ECO:0000256" key="8">
    <source>
        <dbReference type="ARBA" id="ARBA00022840"/>
    </source>
</evidence>
<dbReference type="PANTHER" id="PTHR30580:SF0">
    <property type="entry name" value="PRIMOSOMAL PROTEIN N"/>
    <property type="match status" value="1"/>
</dbReference>
<evidence type="ECO:0000256" key="9">
    <source>
        <dbReference type="ARBA" id="ARBA00023125"/>
    </source>
</evidence>
<evidence type="ECO:0000256" key="4">
    <source>
        <dbReference type="ARBA" id="ARBA00022741"/>
    </source>
</evidence>
<dbReference type="FunFam" id="3.40.50.300:FF:000489">
    <property type="entry name" value="Primosome assembly protein PriA"/>
    <property type="match status" value="1"/>
</dbReference>
<evidence type="ECO:0000313" key="15">
    <source>
        <dbReference type="Proteomes" id="UP000664654"/>
    </source>
</evidence>
<keyword evidence="3 12" id="KW-0479">Metal-binding</keyword>
<feature type="binding site" evidence="12">
    <location>
        <position position="464"/>
    </location>
    <ligand>
        <name>Zn(2+)</name>
        <dbReference type="ChEBI" id="CHEBI:29105"/>
        <label>2</label>
    </ligand>
</feature>
<dbReference type="GO" id="GO:0008270">
    <property type="term" value="F:zinc ion binding"/>
    <property type="evidence" value="ECO:0007669"/>
    <property type="project" value="UniProtKB-UniRule"/>
</dbReference>
<feature type="binding site" evidence="12">
    <location>
        <position position="440"/>
    </location>
    <ligand>
        <name>Zn(2+)</name>
        <dbReference type="ChEBI" id="CHEBI:29105"/>
        <label>1</label>
    </ligand>
</feature>
<dbReference type="Pfam" id="PF18074">
    <property type="entry name" value="PriA_C"/>
    <property type="match status" value="1"/>
</dbReference>
<dbReference type="InterPro" id="IPR011545">
    <property type="entry name" value="DEAD/DEAH_box_helicase_dom"/>
</dbReference>
<dbReference type="GO" id="GO:0006269">
    <property type="term" value="P:DNA replication, synthesis of primer"/>
    <property type="evidence" value="ECO:0007669"/>
    <property type="project" value="UniProtKB-KW"/>
</dbReference>
<dbReference type="GO" id="GO:0006310">
    <property type="term" value="P:DNA recombination"/>
    <property type="evidence" value="ECO:0007669"/>
    <property type="project" value="InterPro"/>
</dbReference>
<keyword evidence="10 12" id="KW-0413">Isomerase</keyword>
<dbReference type="InterPro" id="IPR027417">
    <property type="entry name" value="P-loop_NTPase"/>
</dbReference>
<dbReference type="Gene3D" id="3.40.1440.60">
    <property type="entry name" value="PriA, 3(prime) DNA-binding domain"/>
    <property type="match status" value="1"/>
</dbReference>
<dbReference type="Pfam" id="PF18319">
    <property type="entry name" value="Zn_ribbon_PriA"/>
    <property type="match status" value="1"/>
</dbReference>
<dbReference type="RefSeq" id="WP_206574129.1">
    <property type="nucleotide sequence ID" value="NZ_JAFKCV010000006.1"/>
</dbReference>
<dbReference type="EC" id="5.6.2.4" evidence="12"/>
<dbReference type="Pfam" id="PF00270">
    <property type="entry name" value="DEAD"/>
    <property type="match status" value="1"/>
</dbReference>
<dbReference type="Pfam" id="PF00271">
    <property type="entry name" value="Helicase_C"/>
    <property type="match status" value="1"/>
</dbReference>
<dbReference type="Proteomes" id="UP000664654">
    <property type="component" value="Unassembled WGS sequence"/>
</dbReference>
<feature type="binding site" evidence="12">
    <location>
        <position position="449"/>
    </location>
    <ligand>
        <name>Zn(2+)</name>
        <dbReference type="ChEBI" id="CHEBI:29105"/>
        <label>2</label>
    </ligand>
</feature>
<evidence type="ECO:0000256" key="10">
    <source>
        <dbReference type="ARBA" id="ARBA00023235"/>
    </source>
</evidence>
<dbReference type="AlphaFoldDB" id="A0A939IRU7"/>
<dbReference type="GO" id="GO:0006302">
    <property type="term" value="P:double-strand break repair"/>
    <property type="evidence" value="ECO:0007669"/>
    <property type="project" value="InterPro"/>
</dbReference>
<dbReference type="GO" id="GO:0005524">
    <property type="term" value="F:ATP binding"/>
    <property type="evidence" value="ECO:0007669"/>
    <property type="project" value="UniProtKB-UniRule"/>
</dbReference>
<gene>
    <name evidence="12 14" type="primary">priA</name>
    <name evidence="14" type="ORF">J0A66_12360</name>
</gene>
<dbReference type="SMART" id="SM00487">
    <property type="entry name" value="DEXDc"/>
    <property type="match status" value="1"/>
</dbReference>
<evidence type="ECO:0000256" key="1">
    <source>
        <dbReference type="ARBA" id="ARBA00022515"/>
    </source>
</evidence>
<comment type="function">
    <text evidence="12">Initiates the restart of stalled replication forks, which reloads the replicative helicase on sites other than the origin of replication. Recognizes and binds to abandoned replication forks and remodels them to uncover a helicase loading site. Promotes assembly of the primosome at these replication forks.</text>
</comment>
<dbReference type="CDD" id="cd18804">
    <property type="entry name" value="SF2_C_priA"/>
    <property type="match status" value="1"/>
</dbReference>
<evidence type="ECO:0000259" key="13">
    <source>
        <dbReference type="PROSITE" id="PS51192"/>
    </source>
</evidence>
<comment type="subunit">
    <text evidence="12">Component of the replication restart primosome.</text>
</comment>
<evidence type="ECO:0000313" key="14">
    <source>
        <dbReference type="EMBL" id="MBN7826022.1"/>
    </source>
</evidence>
<comment type="similarity">
    <text evidence="12">Belongs to the helicase family. PriA subfamily.</text>
</comment>
<sequence length="730" mass="81201">MNQLFAQVALPVPMRSLFDYQVPSSLQCSIALGMRVLVPFGRRKLVGVVLGLSPDTELAAEKIKTLETLLDDACVLSDLTLEWLNWASQYYQHPLGEVIHTALPVSLRKGQPAVRQQKAWQLTDAGRDTEPASLNRSPRQRALLERLASAPQPHALLLQDFTSSLIKKLTEKGLVEETYLEHLPDPDWPARIELADKPKSNLEQSLAVTAIAHGSDRYSCFLLEGVTGSGKTEVYLQAIEPLLAEGKQVLILVPEIGLTPQTVQRFELRFGLPVGVLHSGLTDNERMLVWQQAREGELGIIIGTRSAIFTPLQSPGMIIVDEEHDSSYKQQDGWRYHARDMAVVRARLEGIPLLLGSATPSLESLNNALSGKYQHLSLKSRAGGAQAVRHQLLDLKGQKLEFGLATAMQQRIRQHLQAGHQVMLFINRRGYAPALICHQCGHVEECRRCDRSYTLHRSLNKLQCHHCGDAKTVPPHCTQCGHVGLQPVGLGTEQLEQGLSSLFPGISTVRIDSDSARGKDKLHSLLDEINQGAHQLLIGTQILAKGHHFPNVSLVVILDVDGALYSADYRAAEKLAQLITQVAGRAGRAHIQGELWLQTHHPQHPLLQDLLHNGYQHFARLALQERRFAALPPFSYQALFRSEANEARQAHEFLMQVKGLLAGRQGLTSIGPLPALMEKRQGRYRMQLLLQSEHRTGIQQHLHGLMSQIEKLPLAGKVRWSLDLDPQDFT</sequence>
<name>A0A939IRU7_9ALTE</name>
<keyword evidence="1 12" id="KW-0639">Primosome</keyword>
<evidence type="ECO:0000256" key="3">
    <source>
        <dbReference type="ARBA" id="ARBA00022723"/>
    </source>
</evidence>
<accession>A0A939IRU7</accession>
<keyword evidence="9 12" id="KW-0238">DNA-binding</keyword>
<dbReference type="SUPFAM" id="SSF52540">
    <property type="entry name" value="P-loop containing nucleoside triphosphate hydrolases"/>
    <property type="match status" value="2"/>
</dbReference>
<keyword evidence="8 12" id="KW-0067">ATP-binding</keyword>
<comment type="catalytic activity">
    <reaction evidence="12">
        <text>Couples ATP hydrolysis with the unwinding of duplex DNA by translocating in the 3'-5' direction.</text>
        <dbReference type="EC" id="5.6.2.4"/>
    </reaction>
</comment>
<dbReference type="InterPro" id="IPR005259">
    <property type="entry name" value="PriA"/>
</dbReference>
<keyword evidence="4 12" id="KW-0547">Nucleotide-binding</keyword>
<organism evidence="14 15">
    <name type="scientific">Bowmanella dokdonensis</name>
    <dbReference type="NCBI Taxonomy" id="751969"/>
    <lineage>
        <taxon>Bacteria</taxon>
        <taxon>Pseudomonadati</taxon>
        <taxon>Pseudomonadota</taxon>
        <taxon>Gammaproteobacteria</taxon>
        <taxon>Alteromonadales</taxon>
        <taxon>Alteromonadaceae</taxon>
        <taxon>Bowmanella</taxon>
    </lineage>
</organism>
<protein>
    <recommendedName>
        <fullName evidence="12">Replication restart protein PriA</fullName>
    </recommendedName>
    <alternativeName>
        <fullName evidence="12">ATP-dependent DNA helicase PriA</fullName>
        <ecNumber evidence="12">5.6.2.4</ecNumber>
    </alternativeName>
    <alternativeName>
        <fullName evidence="12">DNA 3'-5' helicase PriA</fullName>
    </alternativeName>
</protein>
<proteinExistence type="inferred from homology"/>
<feature type="domain" description="Helicase ATP-binding" evidence="13">
    <location>
        <begin position="212"/>
        <end position="378"/>
    </location>
</feature>
<feature type="binding site" evidence="12">
    <location>
        <position position="477"/>
    </location>
    <ligand>
        <name>Zn(2+)</name>
        <dbReference type="ChEBI" id="CHEBI:29105"/>
        <label>1</label>
    </ligand>
</feature>
<dbReference type="PANTHER" id="PTHR30580">
    <property type="entry name" value="PRIMOSOMAL PROTEIN N"/>
    <property type="match status" value="1"/>
</dbReference>
<reference evidence="14" key="1">
    <citation type="submission" date="2021-03" db="EMBL/GenBank/DDBJ databases">
        <title>novel species isolated from a fishpond in China.</title>
        <authorList>
            <person name="Lu H."/>
            <person name="Cai Z."/>
        </authorList>
    </citation>
    <scope>NUCLEOTIDE SEQUENCE</scope>
    <source>
        <strain evidence="14">JCM 30855</strain>
    </source>
</reference>
<feature type="binding site" evidence="12">
    <location>
        <position position="480"/>
    </location>
    <ligand>
        <name>Zn(2+)</name>
        <dbReference type="ChEBI" id="CHEBI:29105"/>
        <label>1</label>
    </ligand>
</feature>
<evidence type="ECO:0000256" key="11">
    <source>
        <dbReference type="ARBA" id="ARBA00048988"/>
    </source>
</evidence>
<dbReference type="InterPro" id="IPR014001">
    <property type="entry name" value="Helicase_ATP-bd"/>
</dbReference>
<dbReference type="GO" id="GO:0043138">
    <property type="term" value="F:3'-5' DNA helicase activity"/>
    <property type="evidence" value="ECO:0007669"/>
    <property type="project" value="UniProtKB-EC"/>
</dbReference>
<dbReference type="Gene3D" id="3.40.50.300">
    <property type="entry name" value="P-loop containing nucleotide triphosphate hydrolases"/>
    <property type="match status" value="2"/>
</dbReference>
<comment type="caution">
    <text evidence="14">The sequence shown here is derived from an EMBL/GenBank/DDBJ whole genome shotgun (WGS) entry which is preliminary data.</text>
</comment>
<dbReference type="EMBL" id="JAFKCV010000006">
    <property type="protein sequence ID" value="MBN7826022.1"/>
    <property type="molecule type" value="Genomic_DNA"/>
</dbReference>
<dbReference type="CDD" id="cd17929">
    <property type="entry name" value="DEXHc_priA"/>
    <property type="match status" value="1"/>
</dbReference>
<dbReference type="NCBIfam" id="TIGR00595">
    <property type="entry name" value="priA"/>
    <property type="match status" value="1"/>
</dbReference>
<dbReference type="GO" id="GO:1990077">
    <property type="term" value="C:primosome complex"/>
    <property type="evidence" value="ECO:0007669"/>
    <property type="project" value="UniProtKB-UniRule"/>
</dbReference>
<keyword evidence="2 12" id="KW-0235">DNA replication</keyword>
<dbReference type="InterPro" id="IPR041236">
    <property type="entry name" value="PriA_C"/>
</dbReference>
<evidence type="ECO:0000256" key="5">
    <source>
        <dbReference type="ARBA" id="ARBA00022801"/>
    </source>
</evidence>
<feature type="binding site" evidence="12">
    <location>
        <position position="467"/>
    </location>
    <ligand>
        <name>Zn(2+)</name>
        <dbReference type="ChEBI" id="CHEBI:29105"/>
        <label>2</label>
    </ligand>
</feature>
<dbReference type="GO" id="GO:0003677">
    <property type="term" value="F:DNA binding"/>
    <property type="evidence" value="ECO:0007669"/>
    <property type="project" value="UniProtKB-UniRule"/>
</dbReference>
<evidence type="ECO:0000256" key="6">
    <source>
        <dbReference type="ARBA" id="ARBA00022806"/>
    </source>
</evidence>
<dbReference type="PROSITE" id="PS51192">
    <property type="entry name" value="HELICASE_ATP_BIND_1"/>
    <property type="match status" value="1"/>
</dbReference>
<dbReference type="GO" id="GO:0006270">
    <property type="term" value="P:DNA replication initiation"/>
    <property type="evidence" value="ECO:0007669"/>
    <property type="project" value="TreeGrafter"/>
</dbReference>
<dbReference type="InterPro" id="IPR042115">
    <property type="entry name" value="PriA_3primeBD_sf"/>
</dbReference>
<keyword evidence="5 12" id="KW-0378">Hydrolase</keyword>
<feature type="binding site" evidence="12">
    <location>
        <position position="446"/>
    </location>
    <ligand>
        <name>Zn(2+)</name>
        <dbReference type="ChEBI" id="CHEBI:29105"/>
        <label>2</label>
    </ligand>
</feature>
<dbReference type="FunFam" id="3.40.1440.60:FF:000001">
    <property type="entry name" value="Primosomal protein N"/>
    <property type="match status" value="1"/>
</dbReference>
<dbReference type="NCBIfam" id="NF004067">
    <property type="entry name" value="PRK05580.1-4"/>
    <property type="match status" value="1"/>
</dbReference>
<evidence type="ECO:0000256" key="2">
    <source>
        <dbReference type="ARBA" id="ARBA00022705"/>
    </source>
</evidence>
<keyword evidence="7 12" id="KW-0862">Zinc</keyword>
<feature type="binding site" evidence="12">
    <location>
        <position position="437"/>
    </location>
    <ligand>
        <name>Zn(2+)</name>
        <dbReference type="ChEBI" id="CHEBI:29105"/>
        <label>1</label>
    </ligand>
</feature>
<dbReference type="NCBIfam" id="NF004065">
    <property type="entry name" value="PRK05580.1-1"/>
    <property type="match status" value="1"/>
</dbReference>
<evidence type="ECO:0000256" key="12">
    <source>
        <dbReference type="HAMAP-Rule" id="MF_00983"/>
    </source>
</evidence>
<dbReference type="Pfam" id="PF17764">
    <property type="entry name" value="PriA_3primeBD"/>
    <property type="match status" value="1"/>
</dbReference>